<keyword evidence="2" id="KW-1185">Reference proteome</keyword>
<sequence>MSDIFDVFTRGPLAALRAAELCETLVNDVAFTPKIYPSWDSEAAQVTLTATSARDELVQIAGVVTGTPRWLTLNFDLGSTTLQVGDVLCLLIEGSMDVAADLALFLRSATAWGTEDTAWLDPLRLSAENGVTAAFHTLAPFDAICANEGYHTLVIDLPTADFSLTLRAMRLFCIPANHGLASVPYTLSSEA</sequence>
<proteinExistence type="predicted"/>
<protein>
    <submittedName>
        <fullName evidence="1">Uncharacterized protein</fullName>
    </submittedName>
</protein>
<reference evidence="1 2" key="1">
    <citation type="submission" date="2022-10" db="EMBL/GenBank/DDBJ databases">
        <title>Pararhodobacter sp. nov., isolated from marine algae.</title>
        <authorList>
            <person name="Choi B.J."/>
            <person name="Kim J.M."/>
            <person name="Lee J.K."/>
            <person name="Choi D.G."/>
            <person name="Jeon C.O."/>
        </authorList>
    </citation>
    <scope>NUCLEOTIDE SEQUENCE [LARGE SCALE GENOMIC DNA]</scope>
    <source>
        <strain evidence="1 2">ZQ420</strain>
    </source>
</reference>
<dbReference type="EMBL" id="JAPDFL010000001">
    <property type="protein sequence ID" value="MCW1933918.1"/>
    <property type="molecule type" value="Genomic_DNA"/>
</dbReference>
<evidence type="ECO:0000313" key="2">
    <source>
        <dbReference type="Proteomes" id="UP001208938"/>
    </source>
</evidence>
<organism evidence="1 2">
    <name type="scientific">Pararhodobacter zhoushanensis</name>
    <dbReference type="NCBI Taxonomy" id="2479545"/>
    <lineage>
        <taxon>Bacteria</taxon>
        <taxon>Pseudomonadati</taxon>
        <taxon>Pseudomonadota</taxon>
        <taxon>Alphaproteobacteria</taxon>
        <taxon>Rhodobacterales</taxon>
        <taxon>Paracoccaceae</taxon>
        <taxon>Pararhodobacter</taxon>
    </lineage>
</organism>
<accession>A0ABT3H2D6</accession>
<evidence type="ECO:0000313" key="1">
    <source>
        <dbReference type="EMBL" id="MCW1933918.1"/>
    </source>
</evidence>
<gene>
    <name evidence="1" type="ORF">OKW52_17060</name>
</gene>
<dbReference type="RefSeq" id="WP_264506786.1">
    <property type="nucleotide sequence ID" value="NZ_JAPDFL010000001.1"/>
</dbReference>
<dbReference type="Proteomes" id="UP001208938">
    <property type="component" value="Unassembled WGS sequence"/>
</dbReference>
<name>A0ABT3H2D6_9RHOB</name>
<comment type="caution">
    <text evidence="1">The sequence shown here is derived from an EMBL/GenBank/DDBJ whole genome shotgun (WGS) entry which is preliminary data.</text>
</comment>